<dbReference type="InterPro" id="IPR008974">
    <property type="entry name" value="TRAF-like"/>
</dbReference>
<comment type="caution">
    <text evidence="2">The sequence shown here is derived from an EMBL/GenBank/DDBJ whole genome shotgun (WGS) entry which is preliminary data.</text>
</comment>
<dbReference type="Proteomes" id="UP000502823">
    <property type="component" value="Unassembled WGS sequence"/>
</dbReference>
<dbReference type="PANTHER" id="PTHR45877">
    <property type="entry name" value="E3 UBIQUITIN-PROTEIN LIGASE SIAH2"/>
    <property type="match status" value="1"/>
</dbReference>
<dbReference type="AlphaFoldDB" id="A0A6L2Q4D7"/>
<keyword evidence="3" id="KW-1185">Reference proteome</keyword>
<dbReference type="InterPro" id="IPR004162">
    <property type="entry name" value="SINA-like_animal"/>
</dbReference>
<evidence type="ECO:0000256" key="1">
    <source>
        <dbReference type="SAM" id="MobiDB-lite"/>
    </source>
</evidence>
<sequence length="669" mass="75530">MFVNANSTPEISESVLKKYKCPFSTVSREDCEWDGSLHDMKNHIKTSHTDRNDTLKSNGSFNVVLADLSPDRHYRTAVWVGDELFYVVWEIKDGNFYCAVLYIGPKKKSSKFRYKFSLTSENGMKNISMLFQTRSVVQNMEKFFTPGDSVLLHYDTVMKFLNSEKCLHCEFEISPIETLSGGDRNLSQHGASSDVKCGRDFFTGERDILEQEVKRELLASHDNISDGSHRHHPRIFRNSRGGRRGRGGARGRFSRAGRSGAAERPVKIKVYYDSGSRDFQHRRKHLGPYSKFSRSLPDLSDKALHEGEDKDTLKLGKLRDIDHANRLIVTPSSISSAVQNEKTDKITFISGLEKIQDKVEADKHEVKPSGLPAAKDAPPENITKVSSVGKQEHNFQESVPTVISFESLSSVKCAPSEPAPTHERTEVKSQMNDSKVKYHSSEQVTDGKVLDESEGIFQGSGPIVKLSDLRTVPSVNLTTVPTLSKPHDKAEEIYPKRHFITVDHHQTTDVPPTDTSRGFMSWVWKDSRSLCPILCNAGMQACRYLFHFLYPLPFQKICPSEQRRVFYWPPGPLTRYSHDTAQASVAKGNAPTNVSTVSNIPSQQSTNVSPDVSFRNNQPRTVTASEETWTCPLCGYLVPVKRTNQYYRLVDITPPGTNWKCKLCDQWRP</sequence>
<proteinExistence type="predicted"/>
<dbReference type="GO" id="GO:0016567">
    <property type="term" value="P:protein ubiquitination"/>
    <property type="evidence" value="ECO:0007669"/>
    <property type="project" value="UniProtKB-UniPathway"/>
</dbReference>
<organism evidence="2 3">
    <name type="scientific">Coptotermes formosanus</name>
    <name type="common">Formosan subterranean termite</name>
    <dbReference type="NCBI Taxonomy" id="36987"/>
    <lineage>
        <taxon>Eukaryota</taxon>
        <taxon>Metazoa</taxon>
        <taxon>Ecdysozoa</taxon>
        <taxon>Arthropoda</taxon>
        <taxon>Hexapoda</taxon>
        <taxon>Insecta</taxon>
        <taxon>Pterygota</taxon>
        <taxon>Neoptera</taxon>
        <taxon>Polyneoptera</taxon>
        <taxon>Dictyoptera</taxon>
        <taxon>Blattodea</taxon>
        <taxon>Blattoidea</taxon>
        <taxon>Termitoidae</taxon>
        <taxon>Rhinotermitidae</taxon>
        <taxon>Coptotermes</taxon>
    </lineage>
</organism>
<feature type="region of interest" description="Disordered" evidence="1">
    <location>
        <begin position="221"/>
        <end position="261"/>
    </location>
</feature>
<dbReference type="EMBL" id="BLKM01000989">
    <property type="protein sequence ID" value="GFG39719.1"/>
    <property type="molecule type" value="Genomic_DNA"/>
</dbReference>
<feature type="region of interest" description="Disordered" evidence="1">
    <location>
        <begin position="414"/>
        <end position="445"/>
    </location>
</feature>
<name>A0A6L2Q4D7_COPFO</name>
<dbReference type="Gene3D" id="2.60.210.10">
    <property type="entry name" value="Apoptosis, Tumor Necrosis Factor Receptor Associated Protein 2, Chain A"/>
    <property type="match status" value="1"/>
</dbReference>
<dbReference type="UniPathway" id="UPA00143"/>
<evidence type="ECO:0000313" key="3">
    <source>
        <dbReference type="Proteomes" id="UP000502823"/>
    </source>
</evidence>
<dbReference type="InParanoid" id="A0A6L2Q4D7"/>
<gene>
    <name evidence="2" type="ORF">Cfor_11124</name>
</gene>
<dbReference type="GO" id="GO:0061630">
    <property type="term" value="F:ubiquitin protein ligase activity"/>
    <property type="evidence" value="ECO:0007669"/>
    <property type="project" value="TreeGrafter"/>
</dbReference>
<dbReference type="GO" id="GO:0031624">
    <property type="term" value="F:ubiquitin conjugating enzyme binding"/>
    <property type="evidence" value="ECO:0007669"/>
    <property type="project" value="TreeGrafter"/>
</dbReference>
<protein>
    <submittedName>
        <fullName evidence="2">Uncharacterized protein</fullName>
    </submittedName>
</protein>
<dbReference type="PANTHER" id="PTHR45877:SF2">
    <property type="entry name" value="E3 UBIQUITIN-PROTEIN LIGASE SINA-RELATED"/>
    <property type="match status" value="1"/>
</dbReference>
<accession>A0A6L2Q4D7</accession>
<feature type="region of interest" description="Disordered" evidence="1">
    <location>
        <begin position="361"/>
        <end position="380"/>
    </location>
</feature>
<reference evidence="3" key="1">
    <citation type="submission" date="2020-01" db="EMBL/GenBank/DDBJ databases">
        <title>Draft genome sequence of the Termite Coptotermes fromosanus.</title>
        <authorList>
            <person name="Itakura S."/>
            <person name="Yosikawa Y."/>
            <person name="Umezawa K."/>
        </authorList>
    </citation>
    <scope>NUCLEOTIDE SEQUENCE [LARGE SCALE GENOMIC DNA]</scope>
</reference>
<dbReference type="GO" id="GO:0043161">
    <property type="term" value="P:proteasome-mediated ubiquitin-dependent protein catabolic process"/>
    <property type="evidence" value="ECO:0007669"/>
    <property type="project" value="TreeGrafter"/>
</dbReference>
<feature type="compositionally biased region" description="Basic residues" evidence="1">
    <location>
        <begin position="229"/>
        <end position="255"/>
    </location>
</feature>
<evidence type="ECO:0000313" key="2">
    <source>
        <dbReference type="EMBL" id="GFG39719.1"/>
    </source>
</evidence>
<dbReference type="GO" id="GO:0005737">
    <property type="term" value="C:cytoplasm"/>
    <property type="evidence" value="ECO:0007669"/>
    <property type="project" value="TreeGrafter"/>
</dbReference>